<accession>A0A2U3LV18</accession>
<gene>
    <name evidence="2" type="ORF">SBF1_8570001</name>
</gene>
<keyword evidence="1" id="KW-1133">Transmembrane helix</keyword>
<organism evidence="2 3">
    <name type="scientific">Candidatus Desulfosporosinus infrequens</name>
    <dbReference type="NCBI Taxonomy" id="2043169"/>
    <lineage>
        <taxon>Bacteria</taxon>
        <taxon>Bacillati</taxon>
        <taxon>Bacillota</taxon>
        <taxon>Clostridia</taxon>
        <taxon>Eubacteriales</taxon>
        <taxon>Desulfitobacteriaceae</taxon>
        <taxon>Desulfosporosinus</taxon>
    </lineage>
</organism>
<keyword evidence="1" id="KW-0812">Transmembrane</keyword>
<reference evidence="3" key="1">
    <citation type="submission" date="2018-02" db="EMBL/GenBank/DDBJ databases">
        <authorList>
            <person name="Hausmann B."/>
        </authorList>
    </citation>
    <scope>NUCLEOTIDE SEQUENCE [LARGE SCALE GENOMIC DNA]</scope>
    <source>
        <strain evidence="3">Peat soil MAG SbF1</strain>
    </source>
</reference>
<dbReference type="Proteomes" id="UP000238916">
    <property type="component" value="Unassembled WGS sequence"/>
</dbReference>
<evidence type="ECO:0000313" key="2">
    <source>
        <dbReference type="EMBL" id="SPF55751.1"/>
    </source>
</evidence>
<dbReference type="AlphaFoldDB" id="A0A2U3LV18"/>
<name>A0A2U3LV18_9FIRM</name>
<proteinExistence type="predicted"/>
<sequence length="62" mass="7178">MTDGVTSSCGVRVFFEPFLELDFHQHRFSLDLGIDHAFYWLVVIGRILVIMTVNKLRSVYTS</sequence>
<evidence type="ECO:0000313" key="3">
    <source>
        <dbReference type="Proteomes" id="UP000238916"/>
    </source>
</evidence>
<dbReference type="EMBL" id="OMOF01000842">
    <property type="protein sequence ID" value="SPF55751.1"/>
    <property type="molecule type" value="Genomic_DNA"/>
</dbReference>
<protein>
    <submittedName>
        <fullName evidence="2">Uncharacterized protein</fullName>
    </submittedName>
</protein>
<evidence type="ECO:0000256" key="1">
    <source>
        <dbReference type="SAM" id="Phobius"/>
    </source>
</evidence>
<feature type="transmembrane region" description="Helical" evidence="1">
    <location>
        <begin position="37"/>
        <end position="56"/>
    </location>
</feature>
<keyword evidence="1" id="KW-0472">Membrane</keyword>